<name>A0A2H3CBH5_ARMGA</name>
<keyword evidence="1" id="KW-1133">Transmembrane helix</keyword>
<proteinExistence type="predicted"/>
<reference evidence="3" key="1">
    <citation type="journal article" date="2017" name="Nat. Ecol. Evol.">
        <title>Genome expansion and lineage-specific genetic innovations in the forest pathogenic fungi Armillaria.</title>
        <authorList>
            <person name="Sipos G."/>
            <person name="Prasanna A.N."/>
            <person name="Walter M.C."/>
            <person name="O'Connor E."/>
            <person name="Balint B."/>
            <person name="Krizsan K."/>
            <person name="Kiss B."/>
            <person name="Hess J."/>
            <person name="Varga T."/>
            <person name="Slot J."/>
            <person name="Riley R."/>
            <person name="Boka B."/>
            <person name="Rigling D."/>
            <person name="Barry K."/>
            <person name="Lee J."/>
            <person name="Mihaltcheva S."/>
            <person name="LaButti K."/>
            <person name="Lipzen A."/>
            <person name="Waldron R."/>
            <person name="Moloney N.M."/>
            <person name="Sperisen C."/>
            <person name="Kredics L."/>
            <person name="Vagvoelgyi C."/>
            <person name="Patrignani A."/>
            <person name="Fitzpatrick D."/>
            <person name="Nagy I."/>
            <person name="Doyle S."/>
            <person name="Anderson J.B."/>
            <person name="Grigoriev I.V."/>
            <person name="Gueldener U."/>
            <person name="Muensterkoetter M."/>
            <person name="Nagy L.G."/>
        </authorList>
    </citation>
    <scope>NUCLEOTIDE SEQUENCE [LARGE SCALE GENOMIC DNA]</scope>
    <source>
        <strain evidence="3">Ar21-2</strain>
    </source>
</reference>
<protein>
    <submittedName>
        <fullName evidence="2">Uncharacterized protein</fullName>
    </submittedName>
</protein>
<evidence type="ECO:0000313" key="3">
    <source>
        <dbReference type="Proteomes" id="UP000217790"/>
    </source>
</evidence>
<dbReference type="EMBL" id="KZ293745">
    <property type="protein sequence ID" value="PBK80421.1"/>
    <property type="molecule type" value="Genomic_DNA"/>
</dbReference>
<dbReference type="Proteomes" id="UP000217790">
    <property type="component" value="Unassembled WGS sequence"/>
</dbReference>
<gene>
    <name evidence="2" type="ORF">ARMGADRAFT_77792</name>
</gene>
<keyword evidence="3" id="KW-1185">Reference proteome</keyword>
<keyword evidence="1" id="KW-0812">Transmembrane</keyword>
<organism evidence="2 3">
    <name type="scientific">Armillaria gallica</name>
    <name type="common">Bulbous honey fungus</name>
    <name type="synonym">Armillaria bulbosa</name>
    <dbReference type="NCBI Taxonomy" id="47427"/>
    <lineage>
        <taxon>Eukaryota</taxon>
        <taxon>Fungi</taxon>
        <taxon>Dikarya</taxon>
        <taxon>Basidiomycota</taxon>
        <taxon>Agaricomycotina</taxon>
        <taxon>Agaricomycetes</taxon>
        <taxon>Agaricomycetidae</taxon>
        <taxon>Agaricales</taxon>
        <taxon>Marasmiineae</taxon>
        <taxon>Physalacriaceae</taxon>
        <taxon>Armillaria</taxon>
    </lineage>
</organism>
<evidence type="ECO:0000313" key="2">
    <source>
        <dbReference type="EMBL" id="PBK80421.1"/>
    </source>
</evidence>
<dbReference type="AlphaFoldDB" id="A0A2H3CBH5"/>
<feature type="transmembrane region" description="Helical" evidence="1">
    <location>
        <begin position="33"/>
        <end position="53"/>
    </location>
</feature>
<evidence type="ECO:0000256" key="1">
    <source>
        <dbReference type="SAM" id="Phobius"/>
    </source>
</evidence>
<dbReference type="InParanoid" id="A0A2H3CBH5"/>
<keyword evidence="1" id="KW-0472">Membrane</keyword>
<accession>A0A2H3CBH5</accession>
<sequence>MVVSASGVLSWTLPSRMFVVTNDHPILSAANLYIIFQMFQKVCYGVFNIAIVLSYTRIRNGTRTGSRFSDSLRFNFRMLELNLHVCSRARTTQSYTRCLYQGIHFCAPPRTRESRDTIGDSARPWSDRVEPNREAIYGYQVVHPFSS</sequence>